<accession>A0A6N2BS93</accession>
<gene>
    <name evidence="1" type="ORF">EJD97_005529</name>
</gene>
<reference evidence="1" key="1">
    <citation type="submission" date="2019-05" db="EMBL/GenBank/DDBJ databases">
        <title>The de novo reference genome and transcriptome assemblies of the wild tomato species Solanum chilense.</title>
        <authorList>
            <person name="Stam R."/>
            <person name="Nosenko T."/>
            <person name="Hoerger A.C."/>
            <person name="Stephan W."/>
            <person name="Seidel M.A."/>
            <person name="Kuhn J.M.M."/>
            <person name="Haberer G."/>
            <person name="Tellier A."/>
        </authorList>
    </citation>
    <scope>NUCLEOTIDE SEQUENCE</scope>
    <source>
        <tissue evidence="1">Mature leaves</tissue>
    </source>
</reference>
<protein>
    <submittedName>
        <fullName evidence="1">Uncharacterized protein</fullName>
    </submittedName>
</protein>
<evidence type="ECO:0000313" key="1">
    <source>
        <dbReference type="EMBL" id="TMW97437.1"/>
    </source>
</evidence>
<proteinExistence type="predicted"/>
<dbReference type="EMBL" id="RXGB01001814">
    <property type="protein sequence ID" value="TMW97437.1"/>
    <property type="molecule type" value="Genomic_DNA"/>
</dbReference>
<name>A0A6N2BS93_SOLCI</name>
<comment type="caution">
    <text evidence="1">The sequence shown here is derived from an EMBL/GenBank/DDBJ whole genome shotgun (WGS) entry which is preliminary data.</text>
</comment>
<sequence>MNIIMTPAWRVKENDLHEDIPPQVEQVPKGAQVPPQGDEVPILEVVNDFLAVPLELSNRDIREAFLTLARAVTTHENSSMVPIVNVVENTMMSRLRDLLRMNPPIFLVSKVELASYKLKDVSQVWYTQWKDTGR</sequence>
<dbReference type="AlphaFoldDB" id="A0A6N2BS93"/>
<organism evidence="1">
    <name type="scientific">Solanum chilense</name>
    <name type="common">Tomato</name>
    <name type="synonym">Lycopersicon chilense</name>
    <dbReference type="NCBI Taxonomy" id="4083"/>
    <lineage>
        <taxon>Eukaryota</taxon>
        <taxon>Viridiplantae</taxon>
        <taxon>Streptophyta</taxon>
        <taxon>Embryophyta</taxon>
        <taxon>Tracheophyta</taxon>
        <taxon>Spermatophyta</taxon>
        <taxon>Magnoliopsida</taxon>
        <taxon>eudicotyledons</taxon>
        <taxon>Gunneridae</taxon>
        <taxon>Pentapetalae</taxon>
        <taxon>asterids</taxon>
        <taxon>lamiids</taxon>
        <taxon>Solanales</taxon>
        <taxon>Solanaceae</taxon>
        <taxon>Solanoideae</taxon>
        <taxon>Solaneae</taxon>
        <taxon>Solanum</taxon>
        <taxon>Solanum subgen. Lycopersicon</taxon>
    </lineage>
</organism>